<sequence>DDSLVDGDIGYTIVIAAASSSDANYDNLDASDVSVTNVDDDEPAFFGGGGIPSAWHNPPKSPKGDFRILINNEAEYTNSPKVILNLFGGSDTKRMAISNFSDFQDTGQELYATTKEWNLCKGRTVCQEGGEYNVYAKFYTSWGKSSEIVSDSIIYQKEIPEEKSIVKLPLSEVKPPIEKPKKLFIEKVPEILKPLVPKFLKPKSPEIAPEKISIEELVPKEAPLAFQREWCLLPLEGIERFVLAPLPREIRILVQKFPELRKTFEKVGIEKFTDIEKLKAAKLTLPGLTERVGLPTIKIEPGKFALPVGVPVVKLSPEDKQQIPAEIVFVKTAGELIDFNISLTIGKKGELQQKITTISGKPLQLVVKEDKPVKSIKGYVVFKSKARRATFLDFSLNSLLASVIFANPVLAYPQEQSVRVEEKLVLLEFEYTDPDGDGIWTAEINAPLVEGEYETITVMDFEDPELGKKEIRLITVVDPEGYVYATMPAGKLRIDGAIVSIYWLNPETKQYKIWPAKEYQQENPYTTDDTGKYSFLVPPGTYYLRVEHPNYPVYQSETFVVKEGAGVHMNIELKTKYWRVKIIDWKIIVMIIFSALLLYNFYRDKIRTMKRSRVSEP</sequence>
<dbReference type="EMBL" id="DRTD01000541">
    <property type="protein sequence ID" value="HHE55574.1"/>
    <property type="molecule type" value="Genomic_DNA"/>
</dbReference>
<dbReference type="GO" id="GO:0004180">
    <property type="term" value="F:carboxypeptidase activity"/>
    <property type="evidence" value="ECO:0007669"/>
    <property type="project" value="UniProtKB-KW"/>
</dbReference>
<keyword evidence="1" id="KW-0812">Transmembrane</keyword>
<keyword evidence="1" id="KW-1133">Transmembrane helix</keyword>
<name>A0A7V5H493_CALAY</name>
<keyword evidence="2" id="KW-0645">Protease</keyword>
<keyword evidence="2" id="KW-0121">Carboxypeptidase</keyword>
<accession>A0A7V5H493</accession>
<dbReference type="Proteomes" id="UP000886111">
    <property type="component" value="Unassembled WGS sequence"/>
</dbReference>
<gene>
    <name evidence="2" type="ORF">ENL21_07310</name>
</gene>
<comment type="caution">
    <text evidence="2">The sequence shown here is derived from an EMBL/GenBank/DDBJ whole genome shotgun (WGS) entry which is preliminary data.</text>
</comment>
<evidence type="ECO:0000313" key="2">
    <source>
        <dbReference type="EMBL" id="HHE55574.1"/>
    </source>
</evidence>
<keyword evidence="1" id="KW-0472">Membrane</keyword>
<keyword evidence="2" id="KW-0378">Hydrolase</keyword>
<protein>
    <submittedName>
        <fullName evidence="2">Carboxypeptidase regulatory-like domain-containing protein</fullName>
    </submittedName>
</protein>
<feature type="transmembrane region" description="Helical" evidence="1">
    <location>
        <begin position="583"/>
        <end position="602"/>
    </location>
</feature>
<dbReference type="InterPro" id="IPR008969">
    <property type="entry name" value="CarboxyPept-like_regulatory"/>
</dbReference>
<organism evidence="2">
    <name type="scientific">Caldithrix abyssi</name>
    <dbReference type="NCBI Taxonomy" id="187145"/>
    <lineage>
        <taxon>Bacteria</taxon>
        <taxon>Pseudomonadati</taxon>
        <taxon>Calditrichota</taxon>
        <taxon>Calditrichia</taxon>
        <taxon>Calditrichales</taxon>
        <taxon>Calditrichaceae</taxon>
        <taxon>Caldithrix</taxon>
    </lineage>
</organism>
<dbReference type="SUPFAM" id="SSF49464">
    <property type="entry name" value="Carboxypeptidase regulatory domain-like"/>
    <property type="match status" value="1"/>
</dbReference>
<dbReference type="AlphaFoldDB" id="A0A7V5H493"/>
<reference evidence="2" key="1">
    <citation type="journal article" date="2020" name="mSystems">
        <title>Genome- and Community-Level Interaction Insights into Carbon Utilization and Element Cycling Functions of Hydrothermarchaeota in Hydrothermal Sediment.</title>
        <authorList>
            <person name="Zhou Z."/>
            <person name="Liu Y."/>
            <person name="Xu W."/>
            <person name="Pan J."/>
            <person name="Luo Z.H."/>
            <person name="Li M."/>
        </authorList>
    </citation>
    <scope>NUCLEOTIDE SEQUENCE [LARGE SCALE GENOMIC DNA]</scope>
    <source>
        <strain evidence="2">HyVt-76</strain>
    </source>
</reference>
<evidence type="ECO:0000256" key="1">
    <source>
        <dbReference type="SAM" id="Phobius"/>
    </source>
</evidence>
<feature type="non-terminal residue" evidence="2">
    <location>
        <position position="1"/>
    </location>
</feature>
<proteinExistence type="predicted"/>
<dbReference type="Gene3D" id="2.60.40.1120">
    <property type="entry name" value="Carboxypeptidase-like, regulatory domain"/>
    <property type="match status" value="1"/>
</dbReference>